<organism evidence="5">
    <name type="scientific">Zoanthus sp. KL-2002</name>
    <dbReference type="NCBI Taxonomy" id="200867"/>
    <lineage>
        <taxon>Eukaryota</taxon>
        <taxon>Metazoa</taxon>
        <taxon>Cnidaria</taxon>
        <taxon>Anthozoa</taxon>
        <taxon>Hexacorallia</taxon>
        <taxon>Zoantharia</taxon>
        <taxon>Zoanthidae</taxon>
        <taxon>Zoanthus</taxon>
    </lineage>
</organism>
<name>Q86LC2_9CNID</name>
<keyword evidence="4" id="KW-0599">Photoprotein</keyword>
<dbReference type="SUPFAM" id="SSF54511">
    <property type="entry name" value="GFP-like"/>
    <property type="match status" value="1"/>
</dbReference>
<evidence type="ECO:0000256" key="4">
    <source>
        <dbReference type="ARBA" id="ARBA00023262"/>
    </source>
</evidence>
<dbReference type="AlphaFoldDB" id="Q86LC2"/>
<evidence type="ECO:0000256" key="1">
    <source>
        <dbReference type="ARBA" id="ARBA00008949"/>
    </source>
</evidence>
<accession>Q86LC2</accession>
<sequence length="231" mass="25946">MALSKHGLDFDMTMKYRMEGCVDGHKFVITGHGTGNPFAGKQNVNLCVIEGGPLPFSEDILSTVFQYGNRIFTEYPNSIVDYFKNSCPAGHTWQRSLLFEDGAVCIASADISLSVEERCFYHESKFNGVNFPADGPVMKKMTTNWEPSCEKIIPVPNQGILKGDVSSYLLLKDGGRYHCQIDSVYKAKSEPKKMPDRHFIQHKLTREDRSDATNQKWQLKERAVASLSALP</sequence>
<keyword evidence="2" id="KW-0157">Chromophore</keyword>
<dbReference type="EMBL" id="AF482451">
    <property type="protein sequence ID" value="AAO49327.1"/>
    <property type="molecule type" value="mRNA"/>
</dbReference>
<keyword evidence="3" id="KW-0455">Luminescence</keyword>
<proteinExistence type="evidence at transcript level"/>
<evidence type="ECO:0000256" key="2">
    <source>
        <dbReference type="ARBA" id="ARBA00022991"/>
    </source>
</evidence>
<dbReference type="InterPro" id="IPR009017">
    <property type="entry name" value="GFP"/>
</dbReference>
<comment type="similarity">
    <text evidence="1">Belongs to the GFP family.</text>
</comment>
<dbReference type="Gene3D" id="2.40.155.10">
    <property type="entry name" value="Green fluorescent protein"/>
    <property type="match status" value="1"/>
</dbReference>
<evidence type="ECO:0000313" key="5">
    <source>
        <dbReference type="EMBL" id="AAO49327.1"/>
    </source>
</evidence>
<gene>
    <name evidence="5" type="primary">GFP</name>
</gene>
<evidence type="ECO:0000256" key="3">
    <source>
        <dbReference type="ARBA" id="ARBA00023223"/>
    </source>
</evidence>
<reference evidence="5" key="1">
    <citation type="submission" date="2002-02" db="EMBL/GenBank/DDBJ databases">
        <title>Green fluorescent protein from Zoanthus.</title>
        <authorList>
            <person name="Yanushevich Y.G."/>
            <person name="Gurskaya N.G."/>
            <person name="Lukyanov K.A."/>
        </authorList>
    </citation>
    <scope>NUCLEOTIDE SEQUENCE</scope>
</reference>
<dbReference type="InterPro" id="IPR011584">
    <property type="entry name" value="GFP-related"/>
</dbReference>
<dbReference type="Pfam" id="PF01353">
    <property type="entry name" value="GFP"/>
    <property type="match status" value="1"/>
</dbReference>
<dbReference type="GO" id="GO:0008218">
    <property type="term" value="P:bioluminescence"/>
    <property type="evidence" value="ECO:0007669"/>
    <property type="project" value="UniProtKB-KW"/>
</dbReference>
<protein>
    <submittedName>
        <fullName evidence="5">Green fluorescent protein</fullName>
    </submittedName>
</protein>